<evidence type="ECO:0000313" key="4">
    <source>
        <dbReference type="Proteomes" id="UP000095023"/>
    </source>
</evidence>
<dbReference type="Gene3D" id="1.25.40.10">
    <property type="entry name" value="Tetratricopeptide repeat domain"/>
    <property type="match status" value="1"/>
</dbReference>
<dbReference type="OrthoDB" id="185373at2759"/>
<evidence type="ECO:0008006" key="5">
    <source>
        <dbReference type="Google" id="ProtNLM"/>
    </source>
</evidence>
<protein>
    <recommendedName>
        <fullName evidence="5">Pentacotripeptide-repeat region of PRORP domain-containing protein</fullName>
    </recommendedName>
</protein>
<dbReference type="GO" id="GO:0003729">
    <property type="term" value="F:mRNA binding"/>
    <property type="evidence" value="ECO:0007669"/>
    <property type="project" value="TreeGrafter"/>
</dbReference>
<sequence>MLNGFRKPVYTKGRRLFSYYGLSESLRRSPSRQRRPLPPDGVPRLLFLARSNQPNELLRTLKELENRDFNLNGAPLTALLAHFESLGYFFHATEIGKYLPLQDLHQIPLQHVLYNAVRSRDWDFANSIFVQAVENDCVSTQICNLLLQSCVEQGSMLMAKEFFSQMQLGLAPPDVISYNTIINGYWNSSKDIEQVMHLFYDMQLNLIKPDVFTSAAVLQACLESRNAKHLKSILSYLKQTRLLLHPLIATYQLNFYGRTRNQPAFESVRDSISNLGTKVTPDLAAALLIHRQNLNQTYTVQDVLSVMSPEDVQSPQIASQLLLLSLADPSFDALKALHNVKIIDANLVTRLFTFARTYANMSAKSLEACCAYIHERNAYLINHELTVLLRHWTYQDGRLYLLNGSSVFQDNDRQTQINTINLTMSRGLVADAEQHFTDIRRQLVSANIDHGLAGAMVRGYCENKLYSDALNFIDECDSLVDRRQLARFTDIVHWHQIVSDLEAYKATTSAHSFSEYANERISSYLDRTKRLTAGQVGRIIEVLKTLGLRSVLRDFCDEIPKYMKSVTEDEVHYVYMIAANALAASGDYDHAHQVYAQLIETNTGYKARPKGLLQAMLTAKEYKSGFYFKFAGLWAQSIAEKQQRRHRGEILLGWMYDVADRRKLG</sequence>
<dbReference type="EMBL" id="KV453841">
    <property type="protein sequence ID" value="ODV92702.1"/>
    <property type="molecule type" value="Genomic_DNA"/>
</dbReference>
<proteinExistence type="predicted"/>
<dbReference type="Pfam" id="PF13041">
    <property type="entry name" value="PPR_2"/>
    <property type="match status" value="1"/>
</dbReference>
<dbReference type="InterPro" id="IPR011990">
    <property type="entry name" value="TPR-like_helical_dom_sf"/>
</dbReference>
<dbReference type="Pfam" id="PF01535">
    <property type="entry name" value="PPR"/>
    <property type="match status" value="2"/>
</dbReference>
<evidence type="ECO:0000256" key="2">
    <source>
        <dbReference type="PROSITE-ProRule" id="PRU00708"/>
    </source>
</evidence>
<comment type="subcellular location">
    <subcellularLocation>
        <location evidence="1">Mitochondrion</location>
    </subcellularLocation>
</comment>
<reference evidence="4" key="1">
    <citation type="submission" date="2016-02" db="EMBL/GenBank/DDBJ databases">
        <title>Comparative genomics of biotechnologically important yeasts.</title>
        <authorList>
            <consortium name="DOE Joint Genome Institute"/>
            <person name="Riley R."/>
            <person name="Haridas S."/>
            <person name="Wolfe K.H."/>
            <person name="Lopes M.R."/>
            <person name="Hittinger C.T."/>
            <person name="Goker M."/>
            <person name="Salamov A."/>
            <person name="Wisecaver J."/>
            <person name="Long T.M."/>
            <person name="Aerts A.L."/>
            <person name="Barry K."/>
            <person name="Choi C."/>
            <person name="Clum A."/>
            <person name="Coughlan A.Y."/>
            <person name="Deshpande S."/>
            <person name="Douglass A.P."/>
            <person name="Hanson S.J."/>
            <person name="Klenk H.-P."/>
            <person name="Labutti K."/>
            <person name="Lapidus A."/>
            <person name="Lindquist E."/>
            <person name="Lipzen A."/>
            <person name="Meier-Kolthoff J.P."/>
            <person name="Ohm R.A."/>
            <person name="Otillar R.P."/>
            <person name="Pangilinan J."/>
            <person name="Peng Y."/>
            <person name="Rokas A."/>
            <person name="Rosa C.A."/>
            <person name="Scheuner C."/>
            <person name="Sibirny A.A."/>
            <person name="Slot J.C."/>
            <person name="Stielow J.B."/>
            <person name="Sun H."/>
            <person name="Kurtzman C.P."/>
            <person name="Blackwell M."/>
            <person name="Jeffries T.W."/>
            <person name="Grigoriev I.V."/>
        </authorList>
    </citation>
    <scope>NUCLEOTIDE SEQUENCE [LARGE SCALE GENOMIC DNA]</scope>
    <source>
        <strain evidence="4">NRRL Y-17796</strain>
    </source>
</reference>
<keyword evidence="4" id="KW-1185">Reference proteome</keyword>
<accession>A0A1E4TLS0</accession>
<gene>
    <name evidence="3" type="ORF">CANCADRAFT_90981</name>
</gene>
<dbReference type="AlphaFoldDB" id="A0A1E4TLS0"/>
<dbReference type="InterPro" id="IPR002885">
    <property type="entry name" value="PPR_rpt"/>
</dbReference>
<dbReference type="GO" id="GO:0005739">
    <property type="term" value="C:mitochondrion"/>
    <property type="evidence" value="ECO:0007669"/>
    <property type="project" value="UniProtKB-SubCell"/>
</dbReference>
<name>A0A1E4TLS0_9ASCO</name>
<dbReference type="PROSITE" id="PS51375">
    <property type="entry name" value="PPR"/>
    <property type="match status" value="1"/>
</dbReference>
<dbReference type="PANTHER" id="PTHR47938">
    <property type="entry name" value="RESPIRATORY COMPLEX I CHAPERONE (CIA84), PUTATIVE (AFU_ORTHOLOGUE AFUA_2G06020)-RELATED"/>
    <property type="match status" value="1"/>
</dbReference>
<organism evidence="3 4">
    <name type="scientific">Tortispora caseinolytica NRRL Y-17796</name>
    <dbReference type="NCBI Taxonomy" id="767744"/>
    <lineage>
        <taxon>Eukaryota</taxon>
        <taxon>Fungi</taxon>
        <taxon>Dikarya</taxon>
        <taxon>Ascomycota</taxon>
        <taxon>Saccharomycotina</taxon>
        <taxon>Trigonopsidomycetes</taxon>
        <taxon>Trigonopsidales</taxon>
        <taxon>Trigonopsidaceae</taxon>
        <taxon>Tortispora</taxon>
    </lineage>
</organism>
<dbReference type="Proteomes" id="UP000095023">
    <property type="component" value="Unassembled WGS sequence"/>
</dbReference>
<evidence type="ECO:0000256" key="1">
    <source>
        <dbReference type="ARBA" id="ARBA00004173"/>
    </source>
</evidence>
<evidence type="ECO:0000313" key="3">
    <source>
        <dbReference type="EMBL" id="ODV92702.1"/>
    </source>
</evidence>
<feature type="repeat" description="PPR" evidence="2">
    <location>
        <begin position="174"/>
        <end position="209"/>
    </location>
</feature>